<dbReference type="InterPro" id="IPR032809">
    <property type="entry name" value="Put_HupE_UreJ"/>
</dbReference>
<feature type="transmembrane region" description="Helical" evidence="1">
    <location>
        <begin position="287"/>
        <end position="306"/>
    </location>
</feature>
<keyword evidence="1" id="KW-0472">Membrane</keyword>
<keyword evidence="4" id="KW-1185">Reference proteome</keyword>
<proteinExistence type="predicted"/>
<evidence type="ECO:0000313" key="3">
    <source>
        <dbReference type="EMBL" id="MBB5350539.1"/>
    </source>
</evidence>
<feature type="signal peptide" evidence="2">
    <location>
        <begin position="1"/>
        <end position="17"/>
    </location>
</feature>
<reference evidence="3 4" key="1">
    <citation type="submission" date="2020-08" db="EMBL/GenBank/DDBJ databases">
        <title>Genomic Encyclopedia of Type Strains, Phase IV (KMG-IV): sequencing the most valuable type-strain genomes for metagenomic binning, comparative biology and taxonomic classification.</title>
        <authorList>
            <person name="Goeker M."/>
        </authorList>
    </citation>
    <scope>NUCLEOTIDE SEQUENCE [LARGE SCALE GENOMIC DNA]</scope>
    <source>
        <strain evidence="3 4">YC6886</strain>
    </source>
</reference>
<evidence type="ECO:0000256" key="1">
    <source>
        <dbReference type="SAM" id="Phobius"/>
    </source>
</evidence>
<feature type="transmembrane region" description="Helical" evidence="1">
    <location>
        <begin position="229"/>
        <end position="250"/>
    </location>
</feature>
<keyword evidence="1" id="KW-1133">Transmembrane helix</keyword>
<dbReference type="PROSITE" id="PS51257">
    <property type="entry name" value="PROKAR_LIPOPROTEIN"/>
    <property type="match status" value="1"/>
</dbReference>
<dbReference type="Pfam" id="PF13795">
    <property type="entry name" value="HupE_UreJ_2"/>
    <property type="match status" value="1"/>
</dbReference>
<evidence type="ECO:0000313" key="4">
    <source>
        <dbReference type="Proteomes" id="UP000557717"/>
    </source>
</evidence>
<evidence type="ECO:0000256" key="2">
    <source>
        <dbReference type="SAM" id="SignalP"/>
    </source>
</evidence>
<comment type="caution">
    <text evidence="3">The sequence shown here is derived from an EMBL/GenBank/DDBJ whole genome shotgun (WGS) entry which is preliminary data.</text>
</comment>
<feature type="transmembrane region" description="Helical" evidence="1">
    <location>
        <begin position="262"/>
        <end position="280"/>
    </location>
</feature>
<feature type="transmembrane region" description="Helical" evidence="1">
    <location>
        <begin position="350"/>
        <end position="368"/>
    </location>
</feature>
<dbReference type="RefSeq" id="WP_184015917.1">
    <property type="nucleotide sequence ID" value="NZ_JACHFD010000003.1"/>
</dbReference>
<keyword evidence="2" id="KW-0732">Signal</keyword>
<feature type="transmembrane region" description="Helical" evidence="1">
    <location>
        <begin position="312"/>
        <end position="343"/>
    </location>
</feature>
<gene>
    <name evidence="3" type="ORF">HNR46_000767</name>
</gene>
<organism evidence="3 4">
    <name type="scientific">Haloferula luteola</name>
    <dbReference type="NCBI Taxonomy" id="595692"/>
    <lineage>
        <taxon>Bacteria</taxon>
        <taxon>Pseudomonadati</taxon>
        <taxon>Verrucomicrobiota</taxon>
        <taxon>Verrucomicrobiia</taxon>
        <taxon>Verrucomicrobiales</taxon>
        <taxon>Verrucomicrobiaceae</taxon>
        <taxon>Haloferula</taxon>
    </lineage>
</organism>
<keyword evidence="1" id="KW-0812">Transmembrane</keyword>
<evidence type="ECO:0008006" key="5">
    <source>
        <dbReference type="Google" id="ProtNLM"/>
    </source>
</evidence>
<dbReference type="AlphaFoldDB" id="A0A840V9T1"/>
<feature type="transmembrane region" description="Helical" evidence="1">
    <location>
        <begin position="388"/>
        <end position="405"/>
    </location>
</feature>
<feature type="chain" id="PRO_5032622585" description="HupE / UreJ protein" evidence="2">
    <location>
        <begin position="18"/>
        <end position="417"/>
    </location>
</feature>
<dbReference type="Proteomes" id="UP000557717">
    <property type="component" value="Unassembled WGS sequence"/>
</dbReference>
<feature type="transmembrane region" description="Helical" evidence="1">
    <location>
        <begin position="198"/>
        <end position="217"/>
    </location>
</feature>
<sequence length="417" mass="45591">MKTILLLLLALVGMACGHNMPGSSVALDFQPNSVNAELILPLQELELAFKRPLLKEPKSAFTLHEAELHSYLVEHVRPVSSDGRDWNVEVMEMHLQLDTEPFDLVATLHLTPPPGESARHFRFHYSVINHEVMSHFATVTVRSDWNQSVFSDHPEPLGMLQYTVTYLDVDRSQGSWLQGCRTVFRHGMHHISEGTDHLLFLLVLLLPAPLLATGKRWRGHRGTKPTIAGLLKIITAFTLGHSLTLIVAGLGWVNLPSQPVEVLIALSILVSAVHAVRPLFAGREAWVAAGFGLVHGLAFASTLEIYGFSRGYLLLTIVAFNLGIEAMQLMVVACVIPWIVILGRTKAYTWLRQSAAFFAAAAAIGWIGDRSFGWGNPIEPVVASVSSHAGWIVAALALAAITVLLRSGPTQRAAATD</sequence>
<name>A0A840V9T1_9BACT</name>
<dbReference type="EMBL" id="JACHFD010000003">
    <property type="protein sequence ID" value="MBB5350539.1"/>
    <property type="molecule type" value="Genomic_DNA"/>
</dbReference>
<accession>A0A840V9T1</accession>
<protein>
    <recommendedName>
        <fullName evidence="5">HupE / UreJ protein</fullName>
    </recommendedName>
</protein>